<evidence type="ECO:0000313" key="13">
    <source>
        <dbReference type="Proteomes" id="UP000276776"/>
    </source>
</evidence>
<keyword evidence="5 8" id="KW-0418">Kinase</keyword>
<dbReference type="FunFam" id="1.10.510.10:FF:000571">
    <property type="entry name" value="Maternal embryonic leucine zipper kinase"/>
    <property type="match status" value="1"/>
</dbReference>
<dbReference type="EC" id="2.7.11.21" evidence="8"/>
<organism evidence="14">
    <name type="scientific">Thelazia callipaeda</name>
    <name type="common">Oriental eyeworm</name>
    <name type="synonym">Parasitic nematode</name>
    <dbReference type="NCBI Taxonomy" id="103827"/>
    <lineage>
        <taxon>Eukaryota</taxon>
        <taxon>Metazoa</taxon>
        <taxon>Ecdysozoa</taxon>
        <taxon>Nematoda</taxon>
        <taxon>Chromadorea</taxon>
        <taxon>Rhabditida</taxon>
        <taxon>Spirurina</taxon>
        <taxon>Spiruromorpha</taxon>
        <taxon>Thelazioidea</taxon>
        <taxon>Thelaziidae</taxon>
        <taxon>Thelazia</taxon>
    </lineage>
</organism>
<dbReference type="PROSITE" id="PS50078">
    <property type="entry name" value="POLO_BOX"/>
    <property type="match status" value="1"/>
</dbReference>
<dbReference type="Gene3D" id="3.30.1120.30">
    <property type="entry name" value="POLO box domain"/>
    <property type="match status" value="2"/>
</dbReference>
<feature type="binding site" evidence="7">
    <location>
        <position position="73"/>
    </location>
    <ligand>
        <name>ATP</name>
        <dbReference type="ChEBI" id="CHEBI:30616"/>
    </ligand>
</feature>
<dbReference type="CDD" id="cd13118">
    <property type="entry name" value="POLO_box_1"/>
    <property type="match status" value="1"/>
</dbReference>
<evidence type="ECO:0000313" key="14">
    <source>
        <dbReference type="WBParaSite" id="TCLT_0000261601-mRNA-1"/>
    </source>
</evidence>
<reference evidence="14" key="1">
    <citation type="submission" date="2017-02" db="UniProtKB">
        <authorList>
            <consortium name="WormBaseParasite"/>
        </authorList>
    </citation>
    <scope>IDENTIFICATION</scope>
</reference>
<keyword evidence="2 8" id="KW-0723">Serine/threonine-protein kinase</keyword>
<dbReference type="Gene3D" id="3.30.200.20">
    <property type="entry name" value="Phosphorylase Kinase, domain 1"/>
    <property type="match status" value="1"/>
</dbReference>
<dbReference type="InterPro" id="IPR017441">
    <property type="entry name" value="Protein_kinase_ATP_BS"/>
</dbReference>
<dbReference type="InterPro" id="IPR033701">
    <property type="entry name" value="POLO_box_1"/>
</dbReference>
<dbReference type="InterPro" id="IPR000959">
    <property type="entry name" value="POLO_box_dom"/>
</dbReference>
<dbReference type="SUPFAM" id="SSF82615">
    <property type="entry name" value="Polo-box domain"/>
    <property type="match status" value="1"/>
</dbReference>
<evidence type="ECO:0000256" key="6">
    <source>
        <dbReference type="ARBA" id="ARBA00022840"/>
    </source>
</evidence>
<dbReference type="OrthoDB" id="408964at2759"/>
<comment type="cofactor">
    <cofactor evidence="1">
        <name>Mg(2+)</name>
        <dbReference type="ChEBI" id="CHEBI:18420"/>
    </cofactor>
</comment>
<reference evidence="12 13" key="2">
    <citation type="submission" date="2018-11" db="EMBL/GenBank/DDBJ databases">
        <authorList>
            <consortium name="Pathogen Informatics"/>
        </authorList>
    </citation>
    <scope>NUCLEOTIDE SEQUENCE [LARGE SCALE GENOMIC DNA]</scope>
</reference>
<proteinExistence type="inferred from homology"/>
<dbReference type="InterPro" id="IPR011009">
    <property type="entry name" value="Kinase-like_dom_sf"/>
</dbReference>
<sequence>MAQTLEQLSPSTSTDDPNNEFTKSEEGAEELPGIISEPHSFRHYRPLFCLGKGGFAHCYAALASPSLLEVALKIVPRSLLKKHSRMVKMRNEIAIHESLNHPNVVKFFSHFEDNINVCMVLELCRYGSLLSRIQNAPCGRLRDHNARLYFLQIVEAVSYLHGVGILHRDLKPGNVLLSDVDKVKLADFGLAIKVSDLPYSSLSICGTPNYLSPEVLKREGHSKESEAWSLGCMLFCMLVGKPPFETESLAKTYARISSCDFSFPLQLKINSLAVDLISKLLVLDAAKRMKIDAIMDHAYFGNNKDTTKLRELFLAHGKENDPLQSSKEMNVNLSSGHRYSIGGSGIGSEGCSNVRSRSLSYCIALYKQLLLGYYTVLDEIPRSSDFRLNMVSKWVDYTNKYGFGCVLSDSTHCTLFIDNSSISRRRIADFATDRYLLISDTTQEPWSISEWTTLDLIKDQQLAKKVRLAGLFSDYMDRELHPVYEHNGLRHQLDALIYQKRQSGMLLMFLASGTIQINFLESHEKLVISQDKHSRLLLTVIDGSVGFRIFQLVLCASKPVRSEYRRIQHLLSKACILLEDGQVSSQQAYCGTEC</sequence>
<dbReference type="InterPro" id="IPR008271">
    <property type="entry name" value="Ser/Thr_kinase_AS"/>
</dbReference>
<keyword evidence="3 8" id="KW-0808">Transferase</keyword>
<evidence type="ECO:0000256" key="3">
    <source>
        <dbReference type="ARBA" id="ARBA00022679"/>
    </source>
</evidence>
<protein>
    <recommendedName>
        <fullName evidence="8">Serine/threonine-protein kinase PLK</fullName>
        <ecNumber evidence="8">2.7.11.21</ecNumber>
    </recommendedName>
    <alternativeName>
        <fullName evidence="8">Polo-like kinase</fullName>
    </alternativeName>
</protein>
<dbReference type="OMA" id="RIQNAPG"/>
<dbReference type="InterPro" id="IPR036947">
    <property type="entry name" value="POLO_box_dom_sf"/>
</dbReference>
<dbReference type="STRING" id="103827.A0A0N5CQW6"/>
<dbReference type="SMART" id="SM00220">
    <property type="entry name" value="S_TKc"/>
    <property type="match status" value="1"/>
</dbReference>
<feature type="domain" description="Protein kinase" evidence="10">
    <location>
        <begin position="44"/>
        <end position="300"/>
    </location>
</feature>
<dbReference type="SUPFAM" id="SSF56112">
    <property type="entry name" value="Protein kinase-like (PK-like)"/>
    <property type="match status" value="1"/>
</dbReference>
<dbReference type="PANTHER" id="PTHR24345:SF91">
    <property type="entry name" value="SERINE_THREONINE-PROTEIN KINASE PLK4"/>
    <property type="match status" value="1"/>
</dbReference>
<evidence type="ECO:0000256" key="1">
    <source>
        <dbReference type="ARBA" id="ARBA00001946"/>
    </source>
</evidence>
<dbReference type="AlphaFoldDB" id="A0A0N5CQW6"/>
<keyword evidence="13" id="KW-1185">Reference proteome</keyword>
<dbReference type="InterPro" id="IPR000719">
    <property type="entry name" value="Prot_kinase_dom"/>
</dbReference>
<name>A0A0N5CQW6_THECL</name>
<evidence type="ECO:0000256" key="8">
    <source>
        <dbReference type="RuleBase" id="RU361162"/>
    </source>
</evidence>
<comment type="catalytic activity">
    <reaction evidence="8">
        <text>L-threonyl-[protein] + ATP = O-phospho-L-threonyl-[protein] + ADP + H(+)</text>
        <dbReference type="Rhea" id="RHEA:46608"/>
        <dbReference type="Rhea" id="RHEA-COMP:11060"/>
        <dbReference type="Rhea" id="RHEA-COMP:11605"/>
        <dbReference type="ChEBI" id="CHEBI:15378"/>
        <dbReference type="ChEBI" id="CHEBI:30013"/>
        <dbReference type="ChEBI" id="CHEBI:30616"/>
        <dbReference type="ChEBI" id="CHEBI:61977"/>
        <dbReference type="ChEBI" id="CHEBI:456216"/>
        <dbReference type="EC" id="2.7.11.21"/>
    </reaction>
</comment>
<dbReference type="PANTHER" id="PTHR24345">
    <property type="entry name" value="SERINE/THREONINE-PROTEIN KINASE PLK"/>
    <property type="match status" value="1"/>
</dbReference>
<evidence type="ECO:0000256" key="5">
    <source>
        <dbReference type="ARBA" id="ARBA00022777"/>
    </source>
</evidence>
<dbReference type="EMBL" id="UYYF01000591">
    <property type="protein sequence ID" value="VDM98678.1"/>
    <property type="molecule type" value="Genomic_DNA"/>
</dbReference>
<dbReference type="FunFam" id="3.30.200.20:FF:000042">
    <property type="entry name" value="Aurora kinase A"/>
    <property type="match status" value="1"/>
</dbReference>
<dbReference type="GO" id="GO:0005634">
    <property type="term" value="C:nucleus"/>
    <property type="evidence" value="ECO:0007669"/>
    <property type="project" value="TreeGrafter"/>
</dbReference>
<gene>
    <name evidence="12" type="ORF">TCLT_LOCUS2617</name>
</gene>
<dbReference type="GO" id="GO:0004674">
    <property type="term" value="F:protein serine/threonine kinase activity"/>
    <property type="evidence" value="ECO:0007669"/>
    <property type="project" value="UniProtKB-KW"/>
</dbReference>
<dbReference type="Gene3D" id="1.10.510.10">
    <property type="entry name" value="Transferase(Phosphotransferase) domain 1"/>
    <property type="match status" value="1"/>
</dbReference>
<feature type="compositionally biased region" description="Polar residues" evidence="9">
    <location>
        <begin position="1"/>
        <end position="21"/>
    </location>
</feature>
<accession>A0A0N5CQW6</accession>
<evidence type="ECO:0000259" key="11">
    <source>
        <dbReference type="PROSITE" id="PS50078"/>
    </source>
</evidence>
<dbReference type="PROSITE" id="PS50011">
    <property type="entry name" value="PROTEIN_KINASE_DOM"/>
    <property type="match status" value="1"/>
</dbReference>
<dbReference type="PROSITE" id="PS00108">
    <property type="entry name" value="PROTEIN_KINASE_ST"/>
    <property type="match status" value="1"/>
</dbReference>
<evidence type="ECO:0000256" key="2">
    <source>
        <dbReference type="ARBA" id="ARBA00022527"/>
    </source>
</evidence>
<evidence type="ECO:0000256" key="7">
    <source>
        <dbReference type="PROSITE-ProRule" id="PRU10141"/>
    </source>
</evidence>
<feature type="region of interest" description="Disordered" evidence="9">
    <location>
        <begin position="1"/>
        <end position="29"/>
    </location>
</feature>
<comment type="similarity">
    <text evidence="8">Belongs to the protein kinase superfamily. Ser/Thr protein kinase family. CDC5/Polo subfamily.</text>
</comment>
<dbReference type="WBParaSite" id="TCLT_0000261601-mRNA-1">
    <property type="protein sequence ID" value="TCLT_0000261601-mRNA-1"/>
    <property type="gene ID" value="TCLT_0000261601"/>
</dbReference>
<dbReference type="Pfam" id="PF00069">
    <property type="entry name" value="Pkinase"/>
    <property type="match status" value="1"/>
</dbReference>
<dbReference type="Proteomes" id="UP000276776">
    <property type="component" value="Unassembled WGS sequence"/>
</dbReference>
<dbReference type="PROSITE" id="PS00107">
    <property type="entry name" value="PROTEIN_KINASE_ATP"/>
    <property type="match status" value="1"/>
</dbReference>
<evidence type="ECO:0000259" key="10">
    <source>
        <dbReference type="PROSITE" id="PS50011"/>
    </source>
</evidence>
<dbReference type="GO" id="GO:0005524">
    <property type="term" value="F:ATP binding"/>
    <property type="evidence" value="ECO:0007669"/>
    <property type="project" value="UniProtKB-UniRule"/>
</dbReference>
<evidence type="ECO:0000313" key="12">
    <source>
        <dbReference type="EMBL" id="VDM98678.1"/>
    </source>
</evidence>
<evidence type="ECO:0000256" key="9">
    <source>
        <dbReference type="SAM" id="MobiDB-lite"/>
    </source>
</evidence>
<feature type="domain" description="POLO box" evidence="11">
    <location>
        <begin position="390"/>
        <end position="478"/>
    </location>
</feature>
<evidence type="ECO:0000256" key="4">
    <source>
        <dbReference type="ARBA" id="ARBA00022741"/>
    </source>
</evidence>
<keyword evidence="6 7" id="KW-0067">ATP-binding</keyword>
<keyword evidence="4 7" id="KW-0547">Nucleotide-binding</keyword>